<evidence type="ECO:0000313" key="4">
    <source>
        <dbReference type="EMBL" id="MBE8613801.1"/>
    </source>
</evidence>
<name>A0A2C5TVI4_MORMO</name>
<dbReference type="EMBL" id="CP028956">
    <property type="protein sequence ID" value="AWC93730.1"/>
    <property type="molecule type" value="Genomic_DNA"/>
</dbReference>
<reference evidence="3 6" key="2">
    <citation type="submission" date="2018-04" db="EMBL/GenBank/DDBJ databases">
        <title>Whole genome sequencing of Morganella morganii AR_0133.</title>
        <authorList>
            <person name="Conlan S."/>
            <person name="Thomas P.J."/>
            <person name="Mullikin J."/>
            <person name="Frank K.M."/>
            <person name="Segre J.A."/>
        </authorList>
    </citation>
    <scope>NUCLEOTIDE SEQUENCE [LARGE SCALE GENOMIC DNA]</scope>
    <source>
        <strain evidence="3 6">AR_0133</strain>
    </source>
</reference>
<feature type="domain" description="Mannosyl-glycoprotein endo-beta-N-acetylglucosamidase-like" evidence="2">
    <location>
        <begin position="113"/>
        <end position="239"/>
    </location>
</feature>
<gene>
    <name evidence="3" type="ORF">AM380_08855</name>
    <name evidence="4" type="ORF">CYG68_15535</name>
    <name evidence="5" type="ORF">OSC06_04915</name>
</gene>
<dbReference type="SMART" id="SM00047">
    <property type="entry name" value="LYZ2"/>
    <property type="match status" value="1"/>
</dbReference>
<feature type="signal peptide" evidence="1">
    <location>
        <begin position="1"/>
        <end position="26"/>
    </location>
</feature>
<dbReference type="AlphaFoldDB" id="A0A2C5TVI4"/>
<evidence type="ECO:0000313" key="3">
    <source>
        <dbReference type="EMBL" id="AWC93730.1"/>
    </source>
</evidence>
<dbReference type="RefSeq" id="WP_015423011.1">
    <property type="nucleotide sequence ID" value="NZ_ABGYJJ040000001.1"/>
</dbReference>
<evidence type="ECO:0000259" key="2">
    <source>
        <dbReference type="SMART" id="SM00047"/>
    </source>
</evidence>
<keyword evidence="4" id="KW-0378">Hydrolase</keyword>
<accession>A0A2C5TVI4</accession>
<dbReference type="PANTHER" id="PTHR40572:SF1">
    <property type="entry name" value="PROTEIN BAX"/>
    <property type="match status" value="1"/>
</dbReference>
<dbReference type="InterPro" id="IPR002901">
    <property type="entry name" value="MGlyc_endo_b_GlcNAc-like_dom"/>
</dbReference>
<dbReference type="NCBIfam" id="NF007681">
    <property type="entry name" value="PRK10356.1"/>
    <property type="match status" value="1"/>
</dbReference>
<dbReference type="Proteomes" id="UP001182247">
    <property type="component" value="Unassembled WGS sequence"/>
</dbReference>
<organism evidence="4 7">
    <name type="scientific">Morganella morganii</name>
    <name type="common">Proteus morganii</name>
    <dbReference type="NCBI Taxonomy" id="582"/>
    <lineage>
        <taxon>Bacteria</taxon>
        <taxon>Pseudomonadati</taxon>
        <taxon>Pseudomonadota</taxon>
        <taxon>Gammaproteobacteria</taxon>
        <taxon>Enterobacterales</taxon>
        <taxon>Morganellaceae</taxon>
        <taxon>Morganella</taxon>
    </lineage>
</organism>
<evidence type="ECO:0000313" key="6">
    <source>
        <dbReference type="Proteomes" id="UP000244682"/>
    </source>
</evidence>
<dbReference type="Proteomes" id="UP000650477">
    <property type="component" value="Unassembled WGS sequence"/>
</dbReference>
<proteinExistence type="predicted"/>
<dbReference type="GO" id="GO:0004040">
    <property type="term" value="F:amidase activity"/>
    <property type="evidence" value="ECO:0007669"/>
    <property type="project" value="InterPro"/>
</dbReference>
<dbReference type="GeneID" id="93359128"/>
<keyword evidence="1" id="KW-0732">Signal</keyword>
<protein>
    <submittedName>
        <fullName evidence="4">Peptidoglycan hydrolase FlgJ</fullName>
    </submittedName>
    <submittedName>
        <fullName evidence="3">Protein bax</fullName>
    </submittedName>
</protein>
<dbReference type="EMBL" id="PKLF01000014">
    <property type="protein sequence ID" value="MBE8613801.1"/>
    <property type="molecule type" value="Genomic_DNA"/>
</dbReference>
<sequence length="263" mass="29446">MPSLSMRTNAVFAFLILLFFTGSGFASTSTTTSLAYSHQNTQQLQKTLPDLKKYASGTPRKKAFLNAIVPAIDKVNREIMNDRTWLLERRNAKHWSQSDIAKLGKLCRSYDMTCSSPKRTNWNALLSRVDILPTHFVATQAATESGWGTSKLAQSNNNLFGMRCGRGCSAKAGQVQGYYAYSTIEDSVTAYMKNLNTHRAYNSLRSERAKQRLGDDDSLSTPELISQLEGYSQKGDAYNRYLRQMYDSNKTLITSAQKVAQNS</sequence>
<evidence type="ECO:0000313" key="5">
    <source>
        <dbReference type="EMBL" id="MDS0897303.1"/>
    </source>
</evidence>
<dbReference type="Proteomes" id="UP000244682">
    <property type="component" value="Chromosome"/>
</dbReference>
<dbReference type="Gene3D" id="1.10.530.10">
    <property type="match status" value="1"/>
</dbReference>
<dbReference type="EMBL" id="JAPKIY010000007">
    <property type="protein sequence ID" value="MDS0897303.1"/>
    <property type="molecule type" value="Genomic_DNA"/>
</dbReference>
<dbReference type="Pfam" id="PF01832">
    <property type="entry name" value="Glucosaminidase"/>
    <property type="match status" value="1"/>
</dbReference>
<reference evidence="4" key="1">
    <citation type="submission" date="2017-12" db="EMBL/GenBank/DDBJ databases">
        <title>Genome sequencing and analysis.</title>
        <authorList>
            <person name="Huang Y.-T."/>
        </authorList>
    </citation>
    <scope>NUCLEOTIDE SEQUENCE</scope>
    <source>
        <strain evidence="4">VGH116</strain>
    </source>
</reference>
<evidence type="ECO:0000256" key="1">
    <source>
        <dbReference type="SAM" id="SignalP"/>
    </source>
</evidence>
<dbReference type="InterPro" id="IPR053195">
    <property type="entry name" value="Bax-like"/>
</dbReference>
<dbReference type="PANTHER" id="PTHR40572">
    <property type="entry name" value="PROTEIN BAX"/>
    <property type="match status" value="1"/>
</dbReference>
<feature type="chain" id="PRO_5042694668" evidence="1">
    <location>
        <begin position="27"/>
        <end position="263"/>
    </location>
</feature>
<evidence type="ECO:0000313" key="7">
    <source>
        <dbReference type="Proteomes" id="UP000650477"/>
    </source>
</evidence>
<reference evidence="5" key="3">
    <citation type="submission" date="2023-02" db="EMBL/GenBank/DDBJ databases">
        <title>Detection, antimicrobial susceptibility and genomic characterization of NDM-producing species of Morganellaceae, Yersiniaceae, and Enterobacteriaceae other than Klebsiella.</title>
        <authorList>
            <person name="Camargo C.H."/>
            <person name="Sacchi C.T."/>
            <person name="Campos K.R."/>
        </authorList>
    </citation>
    <scope>NUCLEOTIDE SEQUENCE</scope>
    <source>
        <strain evidence="5">1189_21</strain>
    </source>
</reference>